<evidence type="ECO:0000256" key="1">
    <source>
        <dbReference type="SAM" id="MobiDB-lite"/>
    </source>
</evidence>
<dbReference type="Pfam" id="PF14646">
    <property type="entry name" value="MYCBPAP"/>
    <property type="match status" value="1"/>
</dbReference>
<dbReference type="AlphaFoldDB" id="H2ZEA7"/>
<dbReference type="Ensembl" id="ENSCSAVT00000016102.1">
    <property type="protein sequence ID" value="ENSCSAVP00000015923.1"/>
    <property type="gene ID" value="ENSCSAVG00000009370.1"/>
</dbReference>
<reference evidence="2" key="3">
    <citation type="submission" date="2025-09" db="UniProtKB">
        <authorList>
            <consortium name="Ensembl"/>
        </authorList>
    </citation>
    <scope>IDENTIFICATION</scope>
</reference>
<evidence type="ECO:0000313" key="2">
    <source>
        <dbReference type="Ensembl" id="ENSCSAVP00000015923.1"/>
    </source>
</evidence>
<reference evidence="2" key="2">
    <citation type="submission" date="2025-08" db="UniProtKB">
        <authorList>
            <consortium name="Ensembl"/>
        </authorList>
    </citation>
    <scope>IDENTIFICATION</scope>
</reference>
<organism evidence="2 3">
    <name type="scientific">Ciona savignyi</name>
    <name type="common">Pacific transparent sea squirt</name>
    <dbReference type="NCBI Taxonomy" id="51511"/>
    <lineage>
        <taxon>Eukaryota</taxon>
        <taxon>Metazoa</taxon>
        <taxon>Chordata</taxon>
        <taxon>Tunicata</taxon>
        <taxon>Ascidiacea</taxon>
        <taxon>Phlebobranchia</taxon>
        <taxon>Cionidae</taxon>
        <taxon>Ciona</taxon>
    </lineage>
</organism>
<dbReference type="GeneTree" id="ENSGT00640000091565"/>
<dbReference type="eggNOG" id="ENOG502QT8X">
    <property type="taxonomic scope" value="Eukaryota"/>
</dbReference>
<dbReference type="HOGENOM" id="CLU_1075761_0_0_1"/>
<feature type="region of interest" description="Disordered" evidence="1">
    <location>
        <begin position="1"/>
        <end position="37"/>
    </location>
</feature>
<reference evidence="3" key="1">
    <citation type="submission" date="2003-08" db="EMBL/GenBank/DDBJ databases">
        <authorList>
            <person name="Birren B."/>
            <person name="Nusbaum C."/>
            <person name="Abebe A."/>
            <person name="Abouelleil A."/>
            <person name="Adekoya E."/>
            <person name="Ait-zahra M."/>
            <person name="Allen N."/>
            <person name="Allen T."/>
            <person name="An P."/>
            <person name="Anderson M."/>
            <person name="Anderson S."/>
            <person name="Arachchi H."/>
            <person name="Armbruster J."/>
            <person name="Bachantsang P."/>
            <person name="Baldwin J."/>
            <person name="Barry A."/>
            <person name="Bayul T."/>
            <person name="Blitshsteyn B."/>
            <person name="Bloom T."/>
            <person name="Blye J."/>
            <person name="Boguslavskiy L."/>
            <person name="Borowsky M."/>
            <person name="Boukhgalter B."/>
            <person name="Brunache A."/>
            <person name="Butler J."/>
            <person name="Calixte N."/>
            <person name="Calvo S."/>
            <person name="Camarata J."/>
            <person name="Campo K."/>
            <person name="Chang J."/>
            <person name="Cheshatsang Y."/>
            <person name="Citroen M."/>
            <person name="Collymore A."/>
            <person name="Considine T."/>
            <person name="Cook A."/>
            <person name="Cooke P."/>
            <person name="Corum B."/>
            <person name="Cuomo C."/>
            <person name="David R."/>
            <person name="Dawoe T."/>
            <person name="Degray S."/>
            <person name="Dodge S."/>
            <person name="Dooley K."/>
            <person name="Dorje P."/>
            <person name="Dorjee K."/>
            <person name="Dorris L."/>
            <person name="Duffey N."/>
            <person name="Dupes A."/>
            <person name="Elkins T."/>
            <person name="Engels R."/>
            <person name="Erickson J."/>
            <person name="Farina A."/>
            <person name="Faro S."/>
            <person name="Ferreira P."/>
            <person name="Fischer H."/>
            <person name="Fitzgerald M."/>
            <person name="Foley K."/>
            <person name="Gage D."/>
            <person name="Galagan J."/>
            <person name="Gearin G."/>
            <person name="Gnerre S."/>
            <person name="Gnirke A."/>
            <person name="Goyette A."/>
            <person name="Graham J."/>
            <person name="Grandbois E."/>
            <person name="Gyaltsen K."/>
            <person name="Hafez N."/>
            <person name="Hagopian D."/>
            <person name="Hagos B."/>
            <person name="Hall J."/>
            <person name="Hatcher B."/>
            <person name="Heller A."/>
            <person name="Higgins H."/>
            <person name="Honan T."/>
            <person name="Horn A."/>
            <person name="Houde N."/>
            <person name="Hughes L."/>
            <person name="Hulme W."/>
            <person name="Husby E."/>
            <person name="Iliev I."/>
            <person name="Jaffe D."/>
            <person name="Jones C."/>
            <person name="Kamal M."/>
            <person name="Kamat A."/>
            <person name="Kamvysselis M."/>
            <person name="Karlsson E."/>
            <person name="Kells C."/>
            <person name="Kieu A."/>
            <person name="Kisner P."/>
            <person name="Kodira C."/>
            <person name="Kulbokas E."/>
            <person name="Labutti K."/>
            <person name="Lama D."/>
            <person name="Landers T."/>
            <person name="Leger J."/>
            <person name="Levine S."/>
            <person name="Lewis D."/>
            <person name="Lewis T."/>
            <person name="Lindblad-toh K."/>
            <person name="Liu X."/>
            <person name="Lokyitsang T."/>
            <person name="Lokyitsang Y."/>
            <person name="Lucien O."/>
            <person name="Lui A."/>
            <person name="Ma L.J."/>
            <person name="Mabbitt R."/>
            <person name="Macdonald J."/>
            <person name="Maclean C."/>
            <person name="Major J."/>
            <person name="Manning J."/>
            <person name="Marabella R."/>
            <person name="Maru K."/>
            <person name="Matthews C."/>
            <person name="Mauceli E."/>
            <person name="Mccarthy M."/>
            <person name="Mcdonough S."/>
            <person name="Mcghee T."/>
            <person name="Meldrim J."/>
            <person name="Meneus L."/>
            <person name="Mesirov J."/>
            <person name="Mihalev A."/>
            <person name="Mihova T."/>
            <person name="Mikkelsen T."/>
            <person name="Mlenga V."/>
            <person name="Moru K."/>
            <person name="Mozes J."/>
            <person name="Mulrain L."/>
            <person name="Munson G."/>
            <person name="Naylor J."/>
            <person name="Newes C."/>
            <person name="Nguyen C."/>
            <person name="Nguyen N."/>
            <person name="Nguyen T."/>
            <person name="Nicol R."/>
            <person name="Nielsen C."/>
            <person name="Nizzari M."/>
            <person name="Norbu C."/>
            <person name="Norbu N."/>
            <person name="O'donnell P."/>
            <person name="Okoawo O."/>
            <person name="O'leary S."/>
            <person name="Omotosho B."/>
            <person name="O'neill K."/>
            <person name="Osman S."/>
            <person name="Parker S."/>
            <person name="Perrin D."/>
            <person name="Phunkhang P."/>
            <person name="Piqani B."/>
            <person name="Purcell S."/>
            <person name="Rachupka T."/>
            <person name="Ramasamy U."/>
            <person name="Rameau R."/>
            <person name="Ray V."/>
            <person name="Raymond C."/>
            <person name="Retta R."/>
            <person name="Richardson S."/>
            <person name="Rise C."/>
            <person name="Rodriguez J."/>
            <person name="Rogers J."/>
            <person name="Rogov P."/>
            <person name="Rutman M."/>
            <person name="Schupbach R."/>
            <person name="Seaman C."/>
            <person name="Settipalli S."/>
            <person name="Sharpe T."/>
            <person name="Sheridan J."/>
            <person name="Sherpa N."/>
            <person name="Shi J."/>
            <person name="Smirnov S."/>
            <person name="Smith C."/>
            <person name="Sougnez C."/>
            <person name="Spencer B."/>
            <person name="Stalker J."/>
            <person name="Stange-thomann N."/>
            <person name="Stavropoulos S."/>
            <person name="Stetson K."/>
            <person name="Stone C."/>
            <person name="Stone S."/>
            <person name="Stubbs M."/>
            <person name="Talamas J."/>
            <person name="Tchuinga P."/>
            <person name="Tenzing P."/>
            <person name="Tesfaye S."/>
            <person name="Theodore J."/>
            <person name="Thoulutsang Y."/>
            <person name="Topham K."/>
            <person name="Towey S."/>
            <person name="Tsamla T."/>
            <person name="Tsomo N."/>
            <person name="Vallee D."/>
            <person name="Vassiliev H."/>
            <person name="Venkataraman V."/>
            <person name="Vinson J."/>
            <person name="Vo A."/>
            <person name="Wade C."/>
            <person name="Wang S."/>
            <person name="Wangchuk T."/>
            <person name="Wangdi T."/>
            <person name="Whittaker C."/>
            <person name="Wilkinson J."/>
            <person name="Wu Y."/>
            <person name="Wyman D."/>
            <person name="Yadav S."/>
            <person name="Yang S."/>
            <person name="Yang X."/>
            <person name="Yeager S."/>
            <person name="Yee E."/>
            <person name="Young G."/>
            <person name="Zainoun J."/>
            <person name="Zembeck L."/>
            <person name="Zimmer A."/>
            <person name="Zody M."/>
            <person name="Lander E."/>
        </authorList>
    </citation>
    <scope>NUCLEOTIDE SEQUENCE [LARGE SCALE GENOMIC DNA]</scope>
</reference>
<name>H2ZEA7_CIOSA</name>
<feature type="region of interest" description="Disordered" evidence="1">
    <location>
        <begin position="81"/>
        <end position="109"/>
    </location>
</feature>
<dbReference type="STRING" id="51511.ENSCSAVP00000015923"/>
<sequence length="259" mass="29378">MSVVSKQVGRNRSKKKVTSGTPDKPGSPAFDPNKPVVINNEDIQRLAIRDEDLAKLRKSFEKASSKEAEKRLYVVRKSKPGVGVERSEKPTKQVVVARPAPPNAKLKPIDYSGPAGPRYNSDGSIVPHSLLGTVRDFVEVAIQRQDMRPDSPAAAKLPTYHPNMEIEVEKYHRPPTSYRAPIPTATNQENALHNWRRRMADRKRQQGYISRLLQKPPDRLVMNQDDAYRSMQERRKLVDRAIPAVDYGKGYRVGSEFWD</sequence>
<accession>H2ZEA7</accession>
<proteinExistence type="predicted"/>
<evidence type="ECO:0000313" key="3">
    <source>
        <dbReference type="Proteomes" id="UP000007875"/>
    </source>
</evidence>
<dbReference type="PANTHER" id="PTHR48421:SF1">
    <property type="entry name" value="MYCBP-ASSOCIATED PROTEIN"/>
    <property type="match status" value="1"/>
</dbReference>
<dbReference type="InParanoid" id="H2ZEA7"/>
<dbReference type="Proteomes" id="UP000007875">
    <property type="component" value="Unassembled WGS sequence"/>
</dbReference>
<keyword evidence="3" id="KW-1185">Reference proteome</keyword>
<protein>
    <submittedName>
        <fullName evidence="2">Uncharacterized protein</fullName>
    </submittedName>
</protein>
<dbReference type="PANTHER" id="PTHR48421">
    <property type="entry name" value="MYCBP-ASSOCIATED PROTEIN"/>
    <property type="match status" value="1"/>
</dbReference>
<dbReference type="InterPro" id="IPR032707">
    <property type="entry name" value="MYCBPAP"/>
</dbReference>
<dbReference type="OMA" id="NWRRRMA"/>